<keyword evidence="5" id="KW-0175">Coiled coil</keyword>
<dbReference type="InterPro" id="IPR013809">
    <property type="entry name" value="ENTH"/>
</dbReference>
<dbReference type="PANTHER" id="PTHR12276:SF113">
    <property type="entry name" value="ENTH_VHS FAMILY PROTEIN"/>
    <property type="match status" value="1"/>
</dbReference>
<keyword evidence="3" id="KW-0333">Golgi apparatus</keyword>
<evidence type="ECO:0000256" key="5">
    <source>
        <dbReference type="SAM" id="Coils"/>
    </source>
</evidence>
<dbReference type="PROSITE" id="PS50942">
    <property type="entry name" value="ENTH"/>
    <property type="match status" value="1"/>
</dbReference>
<evidence type="ECO:0000259" key="6">
    <source>
        <dbReference type="PROSITE" id="PS50942"/>
    </source>
</evidence>
<evidence type="ECO:0000256" key="1">
    <source>
        <dbReference type="ARBA" id="ARBA00004132"/>
    </source>
</evidence>
<dbReference type="InterPro" id="IPR008942">
    <property type="entry name" value="ENTH_VHS"/>
</dbReference>
<sequence>MGTPFLHEFKRQASSFFKEKIKAARLALTDVTPAELLTEEATSGTPWAPDTRTMGLISRAAFEVDDYWRIVDILHKRLLKFDRTNWRGSYKALILLEHLLTHGPKSVAEEFQSDIDVIREMGSFQYVDEKGFNWGLSVRKKSERILELLEDVQLIEKERAKARKLTRGIEGFGSFIQRSSSLDGSLKELSFMTYGRCNSQCNNHQDKVDEFITSSKGRLSEKGKENTQQIQEEINSLLEKAAKSPISGVSIKDGLMHDECENQTILNRNMGSKEILPEELHEWNYNPVSKPLLGDQRGPKKIGYFNEGD</sequence>
<proteinExistence type="predicted"/>
<keyword evidence="8" id="KW-1185">Reference proteome</keyword>
<dbReference type="Proteomes" id="UP001415857">
    <property type="component" value="Unassembled WGS sequence"/>
</dbReference>
<accession>A0AAP0RXQ1</accession>
<dbReference type="SUPFAM" id="SSF48464">
    <property type="entry name" value="ENTH/VHS domain"/>
    <property type="match status" value="1"/>
</dbReference>
<dbReference type="GO" id="GO:0006897">
    <property type="term" value="P:endocytosis"/>
    <property type="evidence" value="ECO:0007669"/>
    <property type="project" value="TreeGrafter"/>
</dbReference>
<gene>
    <name evidence="7" type="ORF">L1049_012177</name>
</gene>
<dbReference type="Gene3D" id="1.25.40.90">
    <property type="match status" value="1"/>
</dbReference>
<feature type="coiled-coil region" evidence="5">
    <location>
        <begin position="138"/>
        <end position="165"/>
    </location>
</feature>
<name>A0AAP0RXQ1_LIQFO</name>
<dbReference type="GO" id="GO:0005886">
    <property type="term" value="C:plasma membrane"/>
    <property type="evidence" value="ECO:0007669"/>
    <property type="project" value="TreeGrafter"/>
</dbReference>
<evidence type="ECO:0000313" key="8">
    <source>
        <dbReference type="Proteomes" id="UP001415857"/>
    </source>
</evidence>
<dbReference type="AlphaFoldDB" id="A0AAP0RXQ1"/>
<dbReference type="GO" id="GO:0030276">
    <property type="term" value="F:clathrin binding"/>
    <property type="evidence" value="ECO:0007669"/>
    <property type="project" value="TreeGrafter"/>
</dbReference>
<dbReference type="SMART" id="SM00273">
    <property type="entry name" value="ENTH"/>
    <property type="match status" value="1"/>
</dbReference>
<evidence type="ECO:0000313" key="7">
    <source>
        <dbReference type="EMBL" id="KAK9283921.1"/>
    </source>
</evidence>
<evidence type="ECO:0000256" key="4">
    <source>
        <dbReference type="ARBA" id="ARBA00023329"/>
    </source>
</evidence>
<dbReference type="GO" id="GO:0005768">
    <property type="term" value="C:endosome"/>
    <property type="evidence" value="ECO:0007669"/>
    <property type="project" value="TreeGrafter"/>
</dbReference>
<evidence type="ECO:0000256" key="3">
    <source>
        <dbReference type="ARBA" id="ARBA00023034"/>
    </source>
</evidence>
<evidence type="ECO:0000256" key="2">
    <source>
        <dbReference type="ARBA" id="ARBA00004555"/>
    </source>
</evidence>
<dbReference type="GO" id="GO:0030125">
    <property type="term" value="C:clathrin vesicle coat"/>
    <property type="evidence" value="ECO:0007669"/>
    <property type="project" value="TreeGrafter"/>
</dbReference>
<comment type="caution">
    <text evidence="7">The sequence shown here is derived from an EMBL/GenBank/DDBJ whole genome shotgun (WGS) entry which is preliminary data.</text>
</comment>
<protein>
    <recommendedName>
        <fullName evidence="6">ENTH domain-containing protein</fullName>
    </recommendedName>
</protein>
<comment type="subcellular location">
    <subcellularLocation>
        <location evidence="1">Cytoplasmic vesicle</location>
        <location evidence="1">Clathrin-coated vesicle</location>
    </subcellularLocation>
    <subcellularLocation>
        <location evidence="2">Golgi apparatus</location>
    </subcellularLocation>
</comment>
<dbReference type="EMBL" id="JBBPBK010000006">
    <property type="protein sequence ID" value="KAK9283921.1"/>
    <property type="molecule type" value="Genomic_DNA"/>
</dbReference>
<dbReference type="CDD" id="cd03571">
    <property type="entry name" value="ENTH"/>
    <property type="match status" value="1"/>
</dbReference>
<dbReference type="Pfam" id="PF01417">
    <property type="entry name" value="ENTH"/>
    <property type="match status" value="1"/>
</dbReference>
<feature type="domain" description="ENTH" evidence="6">
    <location>
        <begin position="26"/>
        <end position="159"/>
    </location>
</feature>
<organism evidence="7 8">
    <name type="scientific">Liquidambar formosana</name>
    <name type="common">Formosan gum</name>
    <dbReference type="NCBI Taxonomy" id="63359"/>
    <lineage>
        <taxon>Eukaryota</taxon>
        <taxon>Viridiplantae</taxon>
        <taxon>Streptophyta</taxon>
        <taxon>Embryophyta</taxon>
        <taxon>Tracheophyta</taxon>
        <taxon>Spermatophyta</taxon>
        <taxon>Magnoliopsida</taxon>
        <taxon>eudicotyledons</taxon>
        <taxon>Gunneridae</taxon>
        <taxon>Pentapetalae</taxon>
        <taxon>Saxifragales</taxon>
        <taxon>Altingiaceae</taxon>
        <taxon>Liquidambar</taxon>
    </lineage>
</organism>
<keyword evidence="4" id="KW-0968">Cytoplasmic vesicle</keyword>
<reference evidence="7 8" key="1">
    <citation type="journal article" date="2024" name="Plant J.">
        <title>Genome sequences and population genomics reveal climatic adaptation and genomic divergence between two closely related sweetgum species.</title>
        <authorList>
            <person name="Xu W.Q."/>
            <person name="Ren C.Q."/>
            <person name="Zhang X.Y."/>
            <person name="Comes H.P."/>
            <person name="Liu X.H."/>
            <person name="Li Y.G."/>
            <person name="Kettle C.J."/>
            <person name="Jalonen R."/>
            <person name="Gaisberger H."/>
            <person name="Ma Y.Z."/>
            <person name="Qiu Y.X."/>
        </authorList>
    </citation>
    <scope>NUCLEOTIDE SEQUENCE [LARGE SCALE GENOMIC DNA]</scope>
    <source>
        <strain evidence="7">Hangzhou</strain>
    </source>
</reference>
<dbReference type="GO" id="GO:0005794">
    <property type="term" value="C:Golgi apparatus"/>
    <property type="evidence" value="ECO:0007669"/>
    <property type="project" value="UniProtKB-SubCell"/>
</dbReference>
<dbReference type="PANTHER" id="PTHR12276">
    <property type="entry name" value="EPSIN/ENT-RELATED"/>
    <property type="match status" value="1"/>
</dbReference>
<dbReference type="GO" id="GO:0005543">
    <property type="term" value="F:phospholipid binding"/>
    <property type="evidence" value="ECO:0007669"/>
    <property type="project" value="TreeGrafter"/>
</dbReference>